<sequence>MQRKLHYCCHQSFRAFHAYMILLTTTPAEALNNIKNPLIAEYIDDTENDF</sequence>
<dbReference type="AlphaFoldDB" id="Q2NJ76"/>
<reference evidence="1 2" key="1">
    <citation type="journal article" date="2006" name="J. Bacteriol.">
        <title>Living with genome instability: the adaptation of phytoplasmas to diverse environments of their insect and plant hosts.</title>
        <authorList>
            <person name="Bai X."/>
            <person name="Zhang J."/>
            <person name="Ewing A."/>
            <person name="Miller S.A."/>
            <person name="Jancso Radek A."/>
            <person name="Shevchenko D.V."/>
            <person name="Tsukerman K."/>
            <person name="Walunas T."/>
            <person name="Lapidus A."/>
            <person name="Campbell J.W."/>
            <person name="Hogenhout S.A."/>
        </authorList>
    </citation>
    <scope>NUCLEOTIDE SEQUENCE [LARGE SCALE GENOMIC DNA]</scope>
    <source>
        <strain evidence="1 2">AYWB</strain>
    </source>
</reference>
<dbReference type="Proteomes" id="UP000001934">
    <property type="component" value="Chromosome"/>
</dbReference>
<accession>Q2NJ76</accession>
<gene>
    <name evidence="1" type="ordered locus">AYWB_400</name>
</gene>
<dbReference type="HOGENOM" id="CLU_3114130_0_0_14"/>
<evidence type="ECO:0000313" key="1">
    <source>
        <dbReference type="EMBL" id="ABC65517.1"/>
    </source>
</evidence>
<protein>
    <submittedName>
        <fullName evidence="1">Uncharacterized protein</fullName>
    </submittedName>
</protein>
<dbReference type="RefSeq" id="WP_011412681.1">
    <property type="nucleotide sequence ID" value="NC_007716.1"/>
</dbReference>
<organism evidence="1 2">
    <name type="scientific">Aster yellows witches'-broom phytoplasma (strain AYWB)</name>
    <dbReference type="NCBI Taxonomy" id="322098"/>
    <lineage>
        <taxon>Bacteria</taxon>
        <taxon>Bacillati</taxon>
        <taxon>Mycoplasmatota</taxon>
        <taxon>Mollicutes</taxon>
        <taxon>Acholeplasmatales</taxon>
        <taxon>Acholeplasmataceae</taxon>
        <taxon>Candidatus Phytoplasma</taxon>
        <taxon>16SrI (Aster yellows group)</taxon>
    </lineage>
</organism>
<keyword evidence="2" id="KW-1185">Reference proteome</keyword>
<dbReference type="KEGG" id="ayw:AYWB_400"/>
<dbReference type="PhylomeDB" id="Q2NJ76"/>
<proteinExistence type="predicted"/>
<evidence type="ECO:0000313" key="2">
    <source>
        <dbReference type="Proteomes" id="UP000001934"/>
    </source>
</evidence>
<name>Q2NJ76_AYWBP</name>
<dbReference type="EMBL" id="CP000061">
    <property type="protein sequence ID" value="ABC65517.1"/>
    <property type="molecule type" value="Genomic_DNA"/>
</dbReference>